<feature type="compositionally biased region" description="Polar residues" evidence="2">
    <location>
        <begin position="49"/>
        <end position="62"/>
    </location>
</feature>
<feature type="domain" description="SANT" evidence="4">
    <location>
        <begin position="1149"/>
        <end position="1197"/>
    </location>
</feature>
<feature type="region of interest" description="Disordered" evidence="2">
    <location>
        <begin position="1"/>
        <end position="119"/>
    </location>
</feature>
<comment type="caution">
    <text evidence="6">The sequence shown here is derived from an EMBL/GenBank/DDBJ whole genome shotgun (WGS) entry which is preliminary data.</text>
</comment>
<dbReference type="PROSITE" id="PS51294">
    <property type="entry name" value="HTH_MYB"/>
    <property type="match status" value="1"/>
</dbReference>
<keyword evidence="1" id="KW-0175">Coiled coil</keyword>
<evidence type="ECO:0000259" key="5">
    <source>
        <dbReference type="PROSITE" id="PS51294"/>
    </source>
</evidence>
<dbReference type="InterPro" id="IPR001005">
    <property type="entry name" value="SANT/Myb"/>
</dbReference>
<feature type="compositionally biased region" description="Basic and acidic residues" evidence="2">
    <location>
        <begin position="1215"/>
        <end position="1233"/>
    </location>
</feature>
<name>A0ABD3MUS3_9STRA</name>
<dbReference type="PROSITE" id="PS51293">
    <property type="entry name" value="SANT"/>
    <property type="match status" value="2"/>
</dbReference>
<sequence>MDNNTHRPRDPRGFSRTPLKHNASNDEQERGGERGYAGYNSHGHRHNRNSITSPATGSNFSYSALGEGNRGGGNSTNFGHYGQRRTEGYNRRPTGPGGGTWDTPSKEQHHQREREKEREMMSIYGRGGEDEEAKKPAKKYHNPCRFAGHDHEWRDCPNNYRNKNKRPGSFNMGNKFHGGKDGPEIGGGIGKSTSWGAIGADYYGPASESSAVNTNKNSDWHGDSSARGYKSNEKTHDLPQIGSRSKSFGAESSRGSIADRVDRGFEIDNESTTGTVDSDHSPRNNPTSGDRKWNQYNNRQDRSNYYSPPAVSKPRASPTASSAPNQHERGYSSTSFTPLSTGPRRGSVQLNPNIPVPPFNSSQSYDSGSVRDSKIQGEEVAGDSSLYRKLATESSSPMRSHDTIDSDSNLQQQQQQQQSLGSGSMSPPRCQMIHRLNSNASSQEQTSVNDTPSMARSGSKVHETVDTAPPTPSSPTKQPVVAKENPAPTPSLTCAELGAPEKVSKAEGIVSKMNALMNKPTDAIQSDSSGGSAVRLPSKNEILKCMAVIDGKIKIKDDDALALKKQIKEIEQEKLAEVERLLKQEEEKRQNLIDGVASRKTEREVHIQTKEDGLARAIGVQKASIEEGMASELLQFQNDCSEALVTNVAKLNSEISLIQTQLEEAEMVIEEIDTPLISNEEADDSAIDESYFVPTLDAPGKMTSLISSVLADNQRIAAEAHHESLAAIPYFPLSEAELAVSRDSPKSVITNEEWSNRARKVTGLDNALYTDPSDVPMFKENNESFLEMGPQIKELIQAQNKKLKKRWEDLASQYLVRQMVFNEETGVNTDTSERGGFFSITGRADENGEIQPLGNVRGNNPYRRPRRGVSPGDVVRSEYEQEQIIAEIAAKEAMEKRIKEGGCALHHQRGMLENSMFASFSNGLLGNRVDDFMEDEIERKHINIWTDMEKCIFFDRFLHHPKDFRKISSFLRNKTTKDCIAFYYNSKKTIPYKHALKEFIQRKKRHGSVIAWDATIQAALSVGATIKAGESPEKPLRFELPQSDYTFRTHRFHPMQMELFNNLETVALNSKHHGSSHRPKRSNWFILDASSRKYIKHHKDDKDHVSKRKSEALSDDGEEGPAGEAETGKVQRTTEMVDVHEEKKSAKANKWKADEKKLFFEAVEMFGHNWAKVSEHVGTRTTTQVKNFFYDNKKQTSKKKEKASKLAEGGLKAKATTERKDVDQDKSSVEDNNRTNPSVQEVIELIITPNPEAKMNAEVGMCMPVNQSENITSAEAQYQQLLLEQQNRRFIQQQHQMQLQQQHDLMQERMQERLIHEQMQRMHEAQRLQEAQRMEDARQAAAQQEMMRHQQQQQWLAQYQQHQQNQQQVQGQDWVDRKYMLRQCITRYH</sequence>
<feature type="compositionally biased region" description="Basic and acidic residues" evidence="2">
    <location>
        <begin position="1"/>
        <end position="13"/>
    </location>
</feature>
<gene>
    <name evidence="6" type="ORF">ACHAWO_011084</name>
</gene>
<evidence type="ECO:0000256" key="1">
    <source>
        <dbReference type="SAM" id="Coils"/>
    </source>
</evidence>
<feature type="region of interest" description="Disordered" evidence="2">
    <location>
        <begin position="1097"/>
        <end position="1148"/>
    </location>
</feature>
<dbReference type="Gene3D" id="1.10.10.60">
    <property type="entry name" value="Homeodomain-like"/>
    <property type="match status" value="2"/>
</dbReference>
<feature type="compositionally biased region" description="Basic and acidic residues" evidence="2">
    <location>
        <begin position="1135"/>
        <end position="1148"/>
    </location>
</feature>
<feature type="compositionally biased region" description="Polar residues" evidence="2">
    <location>
        <begin position="318"/>
        <end position="340"/>
    </location>
</feature>
<feature type="region of interest" description="Disordered" evidence="2">
    <location>
        <begin position="177"/>
        <end position="499"/>
    </location>
</feature>
<dbReference type="InterPro" id="IPR009057">
    <property type="entry name" value="Homeodomain-like_sf"/>
</dbReference>
<feature type="compositionally biased region" description="Basic and acidic residues" evidence="2">
    <location>
        <begin position="218"/>
        <end position="237"/>
    </location>
</feature>
<dbReference type="PANTHER" id="PTHR47340">
    <property type="entry name" value="DUPLICATED HOMEODOMAIN-LIKE SUPERFAMILY PROTEIN"/>
    <property type="match status" value="1"/>
</dbReference>
<feature type="compositionally biased region" description="Basic and acidic residues" evidence="2">
    <location>
        <begin position="104"/>
        <end position="119"/>
    </location>
</feature>
<protein>
    <submittedName>
        <fullName evidence="6">Uncharacterized protein</fullName>
    </submittedName>
</protein>
<feature type="compositionally biased region" description="Basic and acidic residues" evidence="2">
    <location>
        <begin position="23"/>
        <end position="33"/>
    </location>
</feature>
<dbReference type="CDD" id="cd00167">
    <property type="entry name" value="SANT"/>
    <property type="match status" value="2"/>
</dbReference>
<evidence type="ECO:0000256" key="2">
    <source>
        <dbReference type="SAM" id="MobiDB-lite"/>
    </source>
</evidence>
<dbReference type="SMART" id="SM00717">
    <property type="entry name" value="SANT"/>
    <property type="match status" value="2"/>
</dbReference>
<proteinExistence type="predicted"/>
<dbReference type="PANTHER" id="PTHR47340:SF1">
    <property type="entry name" value="DUPLICATED HOMEODOMAIN-LIKE SUPERFAMILY PROTEIN"/>
    <property type="match status" value="1"/>
</dbReference>
<feature type="compositionally biased region" description="Basic and acidic residues" evidence="2">
    <location>
        <begin position="1098"/>
        <end position="1112"/>
    </location>
</feature>
<dbReference type="Pfam" id="PF00249">
    <property type="entry name" value="Myb_DNA-binding"/>
    <property type="match status" value="1"/>
</dbReference>
<dbReference type="InterPro" id="IPR017884">
    <property type="entry name" value="SANT_dom"/>
</dbReference>
<keyword evidence="7" id="KW-1185">Reference proteome</keyword>
<dbReference type="InterPro" id="IPR017930">
    <property type="entry name" value="Myb_dom"/>
</dbReference>
<evidence type="ECO:0000313" key="7">
    <source>
        <dbReference type="Proteomes" id="UP001530400"/>
    </source>
</evidence>
<feature type="compositionally biased region" description="Basic and acidic residues" evidence="2">
    <location>
        <begin position="1325"/>
        <end position="1338"/>
    </location>
</feature>
<dbReference type="SUPFAM" id="SSF46689">
    <property type="entry name" value="Homeodomain-like"/>
    <property type="match status" value="2"/>
</dbReference>
<dbReference type="EMBL" id="JALLPJ020001361">
    <property type="protein sequence ID" value="KAL3767619.1"/>
    <property type="molecule type" value="Genomic_DNA"/>
</dbReference>
<organism evidence="6 7">
    <name type="scientific">Cyclotella atomus</name>
    <dbReference type="NCBI Taxonomy" id="382360"/>
    <lineage>
        <taxon>Eukaryota</taxon>
        <taxon>Sar</taxon>
        <taxon>Stramenopiles</taxon>
        <taxon>Ochrophyta</taxon>
        <taxon>Bacillariophyta</taxon>
        <taxon>Coscinodiscophyceae</taxon>
        <taxon>Thalassiosirophycidae</taxon>
        <taxon>Stephanodiscales</taxon>
        <taxon>Stephanodiscaceae</taxon>
        <taxon>Cyclotella</taxon>
    </lineage>
</organism>
<accession>A0ABD3MUS3</accession>
<feature type="compositionally biased region" description="Polar residues" evidence="2">
    <location>
        <begin position="283"/>
        <end position="306"/>
    </location>
</feature>
<feature type="compositionally biased region" description="Polar residues" evidence="2">
    <location>
        <begin position="207"/>
        <end position="217"/>
    </location>
</feature>
<feature type="region of interest" description="Disordered" evidence="2">
    <location>
        <begin position="1194"/>
        <end position="1237"/>
    </location>
</feature>
<feature type="compositionally biased region" description="Basic and acidic residues" evidence="2">
    <location>
        <begin position="257"/>
        <end position="266"/>
    </location>
</feature>
<feature type="region of interest" description="Disordered" evidence="2">
    <location>
        <begin position="1325"/>
        <end position="1346"/>
    </location>
</feature>
<feature type="domain" description="SANT" evidence="4">
    <location>
        <begin position="940"/>
        <end position="991"/>
    </location>
</feature>
<evidence type="ECO:0000259" key="4">
    <source>
        <dbReference type="PROSITE" id="PS51293"/>
    </source>
</evidence>
<feature type="domain" description="Myb-like" evidence="3">
    <location>
        <begin position="1143"/>
        <end position="1189"/>
    </location>
</feature>
<feature type="coiled-coil region" evidence="1">
    <location>
        <begin position="553"/>
        <end position="595"/>
    </location>
</feature>
<evidence type="ECO:0000313" key="6">
    <source>
        <dbReference type="EMBL" id="KAL3767619.1"/>
    </source>
</evidence>
<feature type="region of interest" description="Disordered" evidence="2">
    <location>
        <begin position="848"/>
        <end position="873"/>
    </location>
</feature>
<feature type="compositionally biased region" description="Polar residues" evidence="2">
    <location>
        <begin position="436"/>
        <end position="456"/>
    </location>
</feature>
<reference evidence="6 7" key="1">
    <citation type="submission" date="2024-10" db="EMBL/GenBank/DDBJ databases">
        <title>Updated reference genomes for cyclostephanoid diatoms.</title>
        <authorList>
            <person name="Roberts W.R."/>
            <person name="Alverson A.J."/>
        </authorList>
    </citation>
    <scope>NUCLEOTIDE SEQUENCE [LARGE SCALE GENOMIC DNA]</scope>
    <source>
        <strain evidence="6 7">AJA010-31</strain>
    </source>
</reference>
<evidence type="ECO:0000259" key="3">
    <source>
        <dbReference type="PROSITE" id="PS50090"/>
    </source>
</evidence>
<feature type="domain" description="HTH myb-type" evidence="5">
    <location>
        <begin position="1143"/>
        <end position="1197"/>
    </location>
</feature>
<dbReference type="Proteomes" id="UP001530400">
    <property type="component" value="Unassembled WGS sequence"/>
</dbReference>
<dbReference type="PROSITE" id="PS50090">
    <property type="entry name" value="MYB_LIKE"/>
    <property type="match status" value="1"/>
</dbReference>